<evidence type="ECO:0000313" key="1">
    <source>
        <dbReference type="EMBL" id="EST26950.1"/>
    </source>
</evidence>
<comment type="caution">
    <text evidence="1">The sequence shown here is derived from an EMBL/GenBank/DDBJ whole genome shotgun (WGS) entry which is preliminary data.</text>
</comment>
<name>V6K422_STRRC</name>
<dbReference type="STRING" id="1352936.M878_26000"/>
<protein>
    <recommendedName>
        <fullName evidence="3">Guanylate kinase</fullName>
    </recommendedName>
</protein>
<dbReference type="Gene3D" id="3.40.50.300">
    <property type="entry name" value="P-loop containing nucleotide triphosphate hydrolases"/>
    <property type="match status" value="1"/>
</dbReference>
<dbReference type="OrthoDB" id="3575979at2"/>
<reference evidence="1 2" key="1">
    <citation type="journal article" date="2014" name="Genome Announc.">
        <title>Draft Genome Sequence of Streptomyces roseochromogenes subsp. oscitans DS 12.976, Producer of the Aminocoumarin Antibiotic Clorobiocin.</title>
        <authorList>
            <person name="Ruckert C."/>
            <person name="Kalinowski J."/>
            <person name="Heide L."/>
            <person name="Apel A.K."/>
        </authorList>
    </citation>
    <scope>NUCLEOTIDE SEQUENCE [LARGE SCALE GENOMIC DNA]</scope>
    <source>
        <strain evidence="1 2">DS 12.976</strain>
    </source>
</reference>
<dbReference type="HOGENOM" id="CLU_1474412_0_0_11"/>
<dbReference type="SUPFAM" id="SSF52540">
    <property type="entry name" value="P-loop containing nucleoside triphosphate hydrolases"/>
    <property type="match status" value="1"/>
</dbReference>
<evidence type="ECO:0000313" key="2">
    <source>
        <dbReference type="Proteomes" id="UP000017984"/>
    </source>
</evidence>
<dbReference type="PATRIC" id="fig|1352936.5.peg.5426"/>
<dbReference type="Proteomes" id="UP000017984">
    <property type="component" value="Chromosome"/>
</dbReference>
<dbReference type="InterPro" id="IPR027417">
    <property type="entry name" value="P-loop_NTPase"/>
</dbReference>
<gene>
    <name evidence="1" type="ORF">M878_26000</name>
</gene>
<dbReference type="RefSeq" id="WP_023549759.1">
    <property type="nucleotide sequence ID" value="NZ_CM002285.1"/>
</dbReference>
<keyword evidence="2" id="KW-1185">Reference proteome</keyword>
<sequence length="183" mass="20156">MSQGVLLYGPPASGKDTITTELCKLNAGYSAFERLKIGSGRTHGYRMGTVNQLAELEARGDVIYRNDRYGNIYLVDRPGLAQAMQDGRIPILHLGQVAGLEAMVEKFPASWTSVLLWCSRESTSIRSKGRGDSDTEARLTAWDATAQDIEANTDFTWDLQLDTDAMSPTEAAQEIDLLIRRGI</sequence>
<dbReference type="EMBL" id="AWQX01000218">
    <property type="protein sequence ID" value="EST26950.1"/>
    <property type="molecule type" value="Genomic_DNA"/>
</dbReference>
<accession>V6K422</accession>
<proteinExistence type="predicted"/>
<evidence type="ECO:0008006" key="3">
    <source>
        <dbReference type="Google" id="ProtNLM"/>
    </source>
</evidence>
<organism evidence="1 2">
    <name type="scientific">Streptomyces roseochromogenus subsp. oscitans DS 12.976</name>
    <dbReference type="NCBI Taxonomy" id="1352936"/>
    <lineage>
        <taxon>Bacteria</taxon>
        <taxon>Bacillati</taxon>
        <taxon>Actinomycetota</taxon>
        <taxon>Actinomycetes</taxon>
        <taxon>Kitasatosporales</taxon>
        <taxon>Streptomycetaceae</taxon>
        <taxon>Streptomyces</taxon>
    </lineage>
</organism>
<dbReference type="AlphaFoldDB" id="V6K422"/>